<organism evidence="9">
    <name type="scientific">marine metagenome</name>
    <dbReference type="NCBI Taxonomy" id="408172"/>
    <lineage>
        <taxon>unclassified sequences</taxon>
        <taxon>metagenomes</taxon>
        <taxon>ecological metagenomes</taxon>
    </lineage>
</organism>
<dbReference type="Pfam" id="PF02771">
    <property type="entry name" value="Acyl-CoA_dh_N"/>
    <property type="match status" value="1"/>
</dbReference>
<dbReference type="GO" id="GO:0005886">
    <property type="term" value="C:plasma membrane"/>
    <property type="evidence" value="ECO:0007669"/>
    <property type="project" value="TreeGrafter"/>
</dbReference>
<accession>A0A381VPE6</accession>
<evidence type="ECO:0000256" key="5">
    <source>
        <dbReference type="ARBA" id="ARBA00023002"/>
    </source>
</evidence>
<dbReference type="InterPro" id="IPR036250">
    <property type="entry name" value="AcylCo_DH-like_C"/>
</dbReference>
<name>A0A381VPE6_9ZZZZ</name>
<feature type="domain" description="Acyl-CoA dehydrogenase/oxidase N-terminal" evidence="8">
    <location>
        <begin position="8"/>
        <end position="122"/>
    </location>
</feature>
<dbReference type="Gene3D" id="1.10.540.10">
    <property type="entry name" value="Acyl-CoA dehydrogenase/oxidase, N-terminal domain"/>
    <property type="match status" value="1"/>
</dbReference>
<dbReference type="Pfam" id="PF02770">
    <property type="entry name" value="Acyl-CoA_dh_M"/>
    <property type="match status" value="1"/>
</dbReference>
<keyword evidence="5" id="KW-0560">Oxidoreductase</keyword>
<evidence type="ECO:0000259" key="6">
    <source>
        <dbReference type="Pfam" id="PF00441"/>
    </source>
</evidence>
<protein>
    <recommendedName>
        <fullName evidence="10">Acyl-CoA dehydrogenase</fullName>
    </recommendedName>
</protein>
<evidence type="ECO:0008006" key="10">
    <source>
        <dbReference type="Google" id="ProtNLM"/>
    </source>
</evidence>
<dbReference type="InterPro" id="IPR006091">
    <property type="entry name" value="Acyl-CoA_Oxase/DH_mid-dom"/>
</dbReference>
<feature type="domain" description="Acyl-CoA dehydrogenase/oxidase C-terminal" evidence="6">
    <location>
        <begin position="236"/>
        <end position="384"/>
    </location>
</feature>
<dbReference type="SUPFAM" id="SSF56645">
    <property type="entry name" value="Acyl-CoA dehydrogenase NM domain-like"/>
    <property type="match status" value="1"/>
</dbReference>
<sequence>MRIEFTKEEEKFREEIAGWLKDNLKGEFLSVIGRGGSGDQVEMLNERIKWEQHMGKAGWTCIGWPTEFGGKSASINEQVIFYEEYTRAGGPGRIGHIGETLAGPTIIAFGTKDQQQRFLPNIRLGKEYWCQGYSEPSAGSDLSAVKTKAESLGGKWVVNGQKIWTSLAKESNWIFALCRTKKGSVGREGLSYLLIPMDQSGISVRPIKQMTGQSEFNEVFFDNAESDLNNVVGEVGNGWKVAMGTLGFERGASTLGQQMAFEQEFMKILNIAKENGSTKIASIRQQLSEAWIGLKIMRFNALRMLSNSKEGLLSREAMLSKLYWATWHRNLGKLAMDVLGMESEIGDKLSNELSSLQKLFLFTRSDTIYAGTNQIQRNIISERALGMPKEPRGKKE</sequence>
<dbReference type="Gene3D" id="1.20.140.10">
    <property type="entry name" value="Butyryl-CoA Dehydrogenase, subunit A, domain 3"/>
    <property type="match status" value="1"/>
</dbReference>
<evidence type="ECO:0000259" key="7">
    <source>
        <dbReference type="Pfam" id="PF02770"/>
    </source>
</evidence>
<dbReference type="InterPro" id="IPR046373">
    <property type="entry name" value="Acyl-CoA_Oxase/DH_mid-dom_sf"/>
</dbReference>
<dbReference type="Pfam" id="PF00441">
    <property type="entry name" value="Acyl-CoA_dh_1"/>
    <property type="match status" value="1"/>
</dbReference>
<dbReference type="InterPro" id="IPR009100">
    <property type="entry name" value="AcylCoA_DH/oxidase_NM_dom_sf"/>
</dbReference>
<reference evidence="9" key="1">
    <citation type="submission" date="2018-05" db="EMBL/GenBank/DDBJ databases">
        <authorList>
            <person name="Lanie J.A."/>
            <person name="Ng W.-L."/>
            <person name="Kazmierczak K.M."/>
            <person name="Andrzejewski T.M."/>
            <person name="Davidsen T.M."/>
            <person name="Wayne K.J."/>
            <person name="Tettelin H."/>
            <person name="Glass J.I."/>
            <person name="Rusch D."/>
            <person name="Podicherti R."/>
            <person name="Tsui H.-C.T."/>
            <person name="Winkler M.E."/>
        </authorList>
    </citation>
    <scope>NUCLEOTIDE SEQUENCE</scope>
</reference>
<evidence type="ECO:0000259" key="8">
    <source>
        <dbReference type="Pfam" id="PF02771"/>
    </source>
</evidence>
<gene>
    <name evidence="9" type="ORF">METZ01_LOCUS95043</name>
</gene>
<evidence type="ECO:0000313" key="9">
    <source>
        <dbReference type="EMBL" id="SVA42189.1"/>
    </source>
</evidence>
<dbReference type="InterPro" id="IPR052161">
    <property type="entry name" value="Mycobact_Acyl-CoA_DH"/>
</dbReference>
<dbReference type="InterPro" id="IPR037069">
    <property type="entry name" value="AcylCoA_DH/ox_N_sf"/>
</dbReference>
<dbReference type="AlphaFoldDB" id="A0A381VPE6"/>
<comment type="cofactor">
    <cofactor evidence="1">
        <name>FAD</name>
        <dbReference type="ChEBI" id="CHEBI:57692"/>
    </cofactor>
</comment>
<dbReference type="PANTHER" id="PTHR43292">
    <property type="entry name" value="ACYL-COA DEHYDROGENASE"/>
    <property type="match status" value="1"/>
</dbReference>
<proteinExistence type="inferred from homology"/>
<evidence type="ECO:0000256" key="2">
    <source>
        <dbReference type="ARBA" id="ARBA00009347"/>
    </source>
</evidence>
<evidence type="ECO:0000256" key="3">
    <source>
        <dbReference type="ARBA" id="ARBA00022630"/>
    </source>
</evidence>
<evidence type="ECO:0000256" key="1">
    <source>
        <dbReference type="ARBA" id="ARBA00001974"/>
    </source>
</evidence>
<dbReference type="InterPro" id="IPR009075">
    <property type="entry name" value="AcylCo_DH/oxidase_C"/>
</dbReference>
<evidence type="ECO:0000256" key="4">
    <source>
        <dbReference type="ARBA" id="ARBA00022827"/>
    </source>
</evidence>
<dbReference type="InterPro" id="IPR013786">
    <property type="entry name" value="AcylCoA_DH/ox_N"/>
</dbReference>
<dbReference type="SUPFAM" id="SSF47203">
    <property type="entry name" value="Acyl-CoA dehydrogenase C-terminal domain-like"/>
    <property type="match status" value="1"/>
</dbReference>
<dbReference type="PANTHER" id="PTHR43292:SF3">
    <property type="entry name" value="ACYL-COA DEHYDROGENASE FADE29"/>
    <property type="match status" value="1"/>
</dbReference>
<dbReference type="EMBL" id="UINC01009406">
    <property type="protein sequence ID" value="SVA42189.1"/>
    <property type="molecule type" value="Genomic_DNA"/>
</dbReference>
<keyword evidence="4" id="KW-0274">FAD</keyword>
<dbReference type="GO" id="GO:0016627">
    <property type="term" value="F:oxidoreductase activity, acting on the CH-CH group of donors"/>
    <property type="evidence" value="ECO:0007669"/>
    <property type="project" value="InterPro"/>
</dbReference>
<feature type="domain" description="Acyl-CoA oxidase/dehydrogenase middle" evidence="7">
    <location>
        <begin position="130"/>
        <end position="223"/>
    </location>
</feature>
<dbReference type="Gene3D" id="2.40.110.10">
    <property type="entry name" value="Butyryl-CoA Dehydrogenase, subunit A, domain 2"/>
    <property type="match status" value="1"/>
</dbReference>
<comment type="similarity">
    <text evidence="2">Belongs to the acyl-CoA dehydrogenase family.</text>
</comment>
<keyword evidence="3" id="KW-0285">Flavoprotein</keyword>
<dbReference type="GO" id="GO:0050660">
    <property type="term" value="F:flavin adenine dinucleotide binding"/>
    <property type="evidence" value="ECO:0007669"/>
    <property type="project" value="InterPro"/>
</dbReference>